<comment type="catalytic activity">
    <reaction evidence="6">
        <text>L-homocysteine + L-serine = L,L-cystathionine + H2O</text>
        <dbReference type="Rhea" id="RHEA:10112"/>
        <dbReference type="ChEBI" id="CHEBI:15377"/>
        <dbReference type="ChEBI" id="CHEBI:33384"/>
        <dbReference type="ChEBI" id="CHEBI:58161"/>
        <dbReference type="ChEBI" id="CHEBI:58199"/>
        <dbReference type="EC" id="4.2.1.22"/>
    </reaction>
</comment>
<dbReference type="PANTHER" id="PTHR10314">
    <property type="entry name" value="CYSTATHIONINE BETA-SYNTHASE"/>
    <property type="match status" value="1"/>
</dbReference>
<dbReference type="PROSITE" id="PS51371">
    <property type="entry name" value="CBS"/>
    <property type="match status" value="1"/>
</dbReference>
<protein>
    <recommendedName>
        <fullName evidence="3 7">Cystathionine beta-synthase</fullName>
        <ecNumber evidence="3 7">4.2.1.22</ecNumber>
    </recommendedName>
</protein>
<dbReference type="FunFam" id="3.40.50.1100:FF:000003">
    <property type="entry name" value="Cystathionine beta-synthase"/>
    <property type="match status" value="1"/>
</dbReference>
<sequence length="462" mass="48842">MRIANHVVDLVGDTPLVKINSVVKPNSGLLAAKIEYLNPGGSSKDRIAVKMVDAAEASGALKPGGTIVEPTSGNTGVGLALVAQQRGYKCIFVCPDKVGEEKRNVLRAYGAEVVVCPTSVEPENPASYYNVSDRLVEEIDGGWKPDQYSNPAGPESHYETTGPEIWRDTEGKITHFVAGVGTGGTISGTGRYLKEVSGGRVKVIGADPEGSVYSGGTGRPYLVEGVGEDFWPTAYDPEVADEIIAVSDADSFEMTRRLAREEGLLVGGSCGMAMVAALQVAEREGPDAVVVVLLPDGGRGYMAKIFNDDWMRSYGFLRSPLDGKARDEPLVGEVLRGKSGALPDLVHTHPQETLRDAIEILREYGVSQMPVVNAEPPIVAGEVAGAVSERELLSAVFEGRANLADPVSAHMGEPFPLIGSQEPIDAATKALAETDALMVVEDGKPIGVITRPDLLAFVSSTS</sequence>
<evidence type="ECO:0000256" key="1">
    <source>
        <dbReference type="ARBA" id="ARBA00001933"/>
    </source>
</evidence>
<evidence type="ECO:0000256" key="3">
    <source>
        <dbReference type="ARBA" id="ARBA00012041"/>
    </source>
</evidence>
<dbReference type="EMBL" id="FTNT01000002">
    <property type="protein sequence ID" value="SIR78443.1"/>
    <property type="molecule type" value="Genomic_DNA"/>
</dbReference>
<evidence type="ECO:0000313" key="10">
    <source>
        <dbReference type="EMBL" id="SIR78443.1"/>
    </source>
</evidence>
<dbReference type="FunFam" id="3.40.50.1100:FF:000118">
    <property type="entry name" value="Related to CYS4-cystathionine beta-synthase"/>
    <property type="match status" value="1"/>
</dbReference>
<evidence type="ECO:0000313" key="11">
    <source>
        <dbReference type="Proteomes" id="UP000186218"/>
    </source>
</evidence>
<evidence type="ECO:0000256" key="5">
    <source>
        <dbReference type="ARBA" id="ARBA00023239"/>
    </source>
</evidence>
<dbReference type="CDD" id="cd04608">
    <property type="entry name" value="CBS_pair_CBS"/>
    <property type="match status" value="1"/>
</dbReference>
<dbReference type="OrthoDB" id="9805733at2"/>
<dbReference type="RefSeq" id="WP_076476836.1">
    <property type="nucleotide sequence ID" value="NZ_FTNT01000002.1"/>
</dbReference>
<dbReference type="InterPro" id="IPR000644">
    <property type="entry name" value="CBS_dom"/>
</dbReference>
<dbReference type="Pfam" id="PF00571">
    <property type="entry name" value="CBS"/>
    <property type="match status" value="2"/>
</dbReference>
<dbReference type="Gene3D" id="3.40.50.1100">
    <property type="match status" value="2"/>
</dbReference>
<accession>A0A1N7DRE3</accession>
<evidence type="ECO:0000259" key="9">
    <source>
        <dbReference type="PROSITE" id="PS51371"/>
    </source>
</evidence>
<dbReference type="GO" id="GO:0005737">
    <property type="term" value="C:cytoplasm"/>
    <property type="evidence" value="ECO:0007669"/>
    <property type="project" value="InterPro"/>
</dbReference>
<dbReference type="STRING" id="1344003.SAMN05445060_0848"/>
<dbReference type="SMART" id="SM00116">
    <property type="entry name" value="CBS"/>
    <property type="match status" value="2"/>
</dbReference>
<evidence type="ECO:0000256" key="6">
    <source>
        <dbReference type="ARBA" id="ARBA00047490"/>
    </source>
</evidence>
<evidence type="ECO:0000256" key="7">
    <source>
        <dbReference type="NCBIfam" id="TIGR01137"/>
    </source>
</evidence>
<dbReference type="InterPro" id="IPR046353">
    <property type="entry name" value="CBS_C"/>
</dbReference>
<dbReference type="CDD" id="cd01561">
    <property type="entry name" value="CBS_like"/>
    <property type="match status" value="1"/>
</dbReference>
<organism evidence="10 11">
    <name type="scientific">Williamsia sterculiae</name>
    <dbReference type="NCBI Taxonomy" id="1344003"/>
    <lineage>
        <taxon>Bacteria</taxon>
        <taxon>Bacillati</taxon>
        <taxon>Actinomycetota</taxon>
        <taxon>Actinomycetes</taxon>
        <taxon>Mycobacteriales</taxon>
        <taxon>Nocardiaceae</taxon>
        <taxon>Williamsia</taxon>
    </lineage>
</organism>
<dbReference type="InterPro" id="IPR005857">
    <property type="entry name" value="Cysta_beta_synth"/>
</dbReference>
<evidence type="ECO:0000256" key="8">
    <source>
        <dbReference type="PROSITE-ProRule" id="PRU00703"/>
    </source>
</evidence>
<dbReference type="InterPro" id="IPR036052">
    <property type="entry name" value="TrpB-like_PALP_sf"/>
</dbReference>
<dbReference type="SUPFAM" id="SSF53686">
    <property type="entry name" value="Tryptophan synthase beta subunit-like PLP-dependent enzymes"/>
    <property type="match status" value="1"/>
</dbReference>
<dbReference type="Proteomes" id="UP000186218">
    <property type="component" value="Unassembled WGS sequence"/>
</dbReference>
<comment type="cofactor">
    <cofactor evidence="1">
        <name>pyridoxal 5'-phosphate</name>
        <dbReference type="ChEBI" id="CHEBI:597326"/>
    </cofactor>
</comment>
<comment type="similarity">
    <text evidence="2">Belongs to the cysteine synthase/cystathionine beta-synthase family.</text>
</comment>
<dbReference type="EC" id="4.2.1.22" evidence="3 7"/>
<proteinExistence type="inferred from homology"/>
<evidence type="ECO:0000256" key="2">
    <source>
        <dbReference type="ARBA" id="ARBA00007103"/>
    </source>
</evidence>
<reference evidence="10 11" key="1">
    <citation type="submission" date="2017-01" db="EMBL/GenBank/DDBJ databases">
        <authorList>
            <person name="Mah S.A."/>
            <person name="Swanson W.J."/>
            <person name="Moy G.W."/>
            <person name="Vacquier V.D."/>
        </authorList>
    </citation>
    <scope>NUCLEOTIDE SEQUENCE [LARGE SCALE GENOMIC DNA]</scope>
    <source>
        <strain evidence="10 11">CPCC 203464</strain>
    </source>
</reference>
<dbReference type="GO" id="GO:0004122">
    <property type="term" value="F:cystathionine beta-synthase activity"/>
    <property type="evidence" value="ECO:0007669"/>
    <property type="project" value="UniProtKB-UniRule"/>
</dbReference>
<keyword evidence="5" id="KW-0456">Lyase</keyword>
<dbReference type="GO" id="GO:0019343">
    <property type="term" value="P:cysteine biosynthetic process via cystathionine"/>
    <property type="evidence" value="ECO:0007669"/>
    <property type="project" value="InterPro"/>
</dbReference>
<dbReference type="SUPFAM" id="SSF54631">
    <property type="entry name" value="CBS-domain pair"/>
    <property type="match status" value="1"/>
</dbReference>
<dbReference type="NCBIfam" id="TIGR01137">
    <property type="entry name" value="cysta_beta"/>
    <property type="match status" value="1"/>
</dbReference>
<dbReference type="InterPro" id="IPR001926">
    <property type="entry name" value="TrpB-like_PALP"/>
</dbReference>
<dbReference type="InterPro" id="IPR046342">
    <property type="entry name" value="CBS_dom_sf"/>
</dbReference>
<gene>
    <name evidence="10" type="ORF">SAMN05445060_0848</name>
</gene>
<feature type="domain" description="CBS" evidence="9">
    <location>
        <begin position="341"/>
        <end position="402"/>
    </location>
</feature>
<evidence type="ECO:0000256" key="4">
    <source>
        <dbReference type="ARBA" id="ARBA00022898"/>
    </source>
</evidence>
<keyword evidence="11" id="KW-1185">Reference proteome</keyword>
<dbReference type="Pfam" id="PF00291">
    <property type="entry name" value="PALP"/>
    <property type="match status" value="1"/>
</dbReference>
<dbReference type="AlphaFoldDB" id="A0A1N7DRE3"/>
<dbReference type="InterPro" id="IPR050214">
    <property type="entry name" value="Cys_Synth/Cystath_Beta-Synth"/>
</dbReference>
<name>A0A1N7DRE3_9NOCA</name>
<keyword evidence="8" id="KW-0129">CBS domain</keyword>
<dbReference type="Gene3D" id="3.10.580.10">
    <property type="entry name" value="CBS-domain"/>
    <property type="match status" value="1"/>
</dbReference>
<keyword evidence="4" id="KW-0663">Pyridoxal phosphate</keyword>